<dbReference type="InterPro" id="IPR013087">
    <property type="entry name" value="Znf_C2H2_type"/>
</dbReference>
<dbReference type="Pfam" id="PF23561">
    <property type="entry name" value="zf-C2H2_15"/>
    <property type="match status" value="1"/>
</dbReference>
<name>A0AAV2PT33_MEGNR</name>
<dbReference type="PROSITE" id="PS00028">
    <property type="entry name" value="ZINC_FINGER_C2H2_1"/>
    <property type="match status" value="2"/>
</dbReference>
<dbReference type="EMBL" id="CAXKWB010001430">
    <property type="protein sequence ID" value="CAL4064343.1"/>
    <property type="molecule type" value="Genomic_DNA"/>
</dbReference>
<reference evidence="8 9" key="1">
    <citation type="submission" date="2024-05" db="EMBL/GenBank/DDBJ databases">
        <authorList>
            <person name="Wallberg A."/>
        </authorList>
    </citation>
    <scope>NUCLEOTIDE SEQUENCE [LARGE SCALE GENOMIC DNA]</scope>
</reference>
<feature type="compositionally biased region" description="Low complexity" evidence="6">
    <location>
        <begin position="11"/>
        <end position="23"/>
    </location>
</feature>
<organism evidence="8 9">
    <name type="scientific">Meganyctiphanes norvegica</name>
    <name type="common">Northern krill</name>
    <name type="synonym">Thysanopoda norvegica</name>
    <dbReference type="NCBI Taxonomy" id="48144"/>
    <lineage>
        <taxon>Eukaryota</taxon>
        <taxon>Metazoa</taxon>
        <taxon>Ecdysozoa</taxon>
        <taxon>Arthropoda</taxon>
        <taxon>Crustacea</taxon>
        <taxon>Multicrustacea</taxon>
        <taxon>Malacostraca</taxon>
        <taxon>Eumalacostraca</taxon>
        <taxon>Eucarida</taxon>
        <taxon>Euphausiacea</taxon>
        <taxon>Euphausiidae</taxon>
        <taxon>Meganyctiphanes</taxon>
    </lineage>
</organism>
<dbReference type="GO" id="GO:0009880">
    <property type="term" value="P:embryonic pattern specification"/>
    <property type="evidence" value="ECO:0007669"/>
    <property type="project" value="TreeGrafter"/>
</dbReference>
<evidence type="ECO:0000256" key="5">
    <source>
        <dbReference type="PROSITE-ProRule" id="PRU00042"/>
    </source>
</evidence>
<evidence type="ECO:0000256" key="4">
    <source>
        <dbReference type="ARBA" id="ARBA00022833"/>
    </source>
</evidence>
<dbReference type="SUPFAM" id="SSF57667">
    <property type="entry name" value="beta-beta-alpha zinc fingers"/>
    <property type="match status" value="1"/>
</dbReference>
<protein>
    <recommendedName>
        <fullName evidence="7">C2H2-type domain-containing protein</fullName>
    </recommendedName>
</protein>
<dbReference type="PANTHER" id="PTHR14196">
    <property type="entry name" value="ODD-SKIPPED - RELATED"/>
    <property type="match status" value="1"/>
</dbReference>
<feature type="region of interest" description="Disordered" evidence="6">
    <location>
        <begin position="1"/>
        <end position="25"/>
    </location>
</feature>
<evidence type="ECO:0000313" key="8">
    <source>
        <dbReference type="EMBL" id="CAL4064343.1"/>
    </source>
</evidence>
<comment type="caution">
    <text evidence="8">The sequence shown here is derived from an EMBL/GenBank/DDBJ whole genome shotgun (WGS) entry which is preliminary data.</text>
</comment>
<evidence type="ECO:0000256" key="6">
    <source>
        <dbReference type="SAM" id="MobiDB-lite"/>
    </source>
</evidence>
<sequence length="485" mass="53068">MDSTVCSDHPSSLQSNQVSSSTQKQINMDVSPTQMLDDQIRADLFELLTSSEYDTVPTGLSLDWGMMDDLGYPVNPNNDPMGNVSVPSWTYNCYQDLSSASTMFNGSSTPKDKDTKDTMWGGGTEKVINSANGERIIITFPSVEPNNNNPPDITGSPPNPPPAMNGNNNLDLFYSIVNEKPNDMLVSQNHRSPASDCVSYASAGSGYSDSGISTSMDDISSPAGANNGDHIDFDRLVDSAVDSFVYSPSGGSIIGSDEGTTAVDINGTRLINNNILQAAVTQSNDVTSILEGALRGTVRRPSTNTQIPQPTNPLMGKNEAKMLTLMSNMKPLPPMSSIFKKEHPNIIESSNHISSSGIYLNSYDYHPVPPDDVNNLDMSFNKLSTTTPEKHHELYDSKNKKRKYTKRSPSDEPNIKARLMHFCPVCQKGFKDKYSVTVHIRTHTGEKPFNCELCGKCFRQKVHLEKHVKVHNAMAAAGKPMNSKR</sequence>
<dbReference type="Gene3D" id="3.30.160.60">
    <property type="entry name" value="Classic Zinc Finger"/>
    <property type="match status" value="2"/>
</dbReference>
<dbReference type="Proteomes" id="UP001497623">
    <property type="component" value="Unassembled WGS sequence"/>
</dbReference>
<keyword evidence="4" id="KW-0862">Zinc</keyword>
<proteinExistence type="predicted"/>
<evidence type="ECO:0000313" key="9">
    <source>
        <dbReference type="Proteomes" id="UP001497623"/>
    </source>
</evidence>
<dbReference type="GO" id="GO:0008270">
    <property type="term" value="F:zinc ion binding"/>
    <property type="evidence" value="ECO:0007669"/>
    <property type="project" value="UniProtKB-KW"/>
</dbReference>
<dbReference type="AlphaFoldDB" id="A0AAV2PT33"/>
<dbReference type="PROSITE" id="PS50157">
    <property type="entry name" value="ZINC_FINGER_C2H2_2"/>
    <property type="match status" value="2"/>
</dbReference>
<dbReference type="InterPro" id="IPR036236">
    <property type="entry name" value="Znf_C2H2_sf"/>
</dbReference>
<feature type="compositionally biased region" description="Polar residues" evidence="6">
    <location>
        <begin position="1"/>
        <end position="10"/>
    </location>
</feature>
<keyword evidence="1" id="KW-0479">Metal-binding</keyword>
<dbReference type="SMART" id="SM00355">
    <property type="entry name" value="ZnF_C2H2"/>
    <property type="match status" value="2"/>
</dbReference>
<evidence type="ECO:0000256" key="2">
    <source>
        <dbReference type="ARBA" id="ARBA00022737"/>
    </source>
</evidence>
<dbReference type="GO" id="GO:0005634">
    <property type="term" value="C:nucleus"/>
    <property type="evidence" value="ECO:0007669"/>
    <property type="project" value="TreeGrafter"/>
</dbReference>
<dbReference type="InterPro" id="IPR056436">
    <property type="entry name" value="Znf-C2H2_ZIC1-5/GLI1-3-like"/>
</dbReference>
<keyword evidence="9" id="KW-1185">Reference proteome</keyword>
<evidence type="ECO:0000256" key="1">
    <source>
        <dbReference type="ARBA" id="ARBA00022723"/>
    </source>
</evidence>
<keyword evidence="3 5" id="KW-0863">Zinc-finger</keyword>
<feature type="region of interest" description="Disordered" evidence="6">
    <location>
        <begin position="142"/>
        <end position="168"/>
    </location>
</feature>
<gene>
    <name evidence="8" type="ORF">MNOR_LOCUS3992</name>
</gene>
<dbReference type="Pfam" id="PF00096">
    <property type="entry name" value="zf-C2H2"/>
    <property type="match status" value="1"/>
</dbReference>
<feature type="region of interest" description="Disordered" evidence="6">
    <location>
        <begin position="387"/>
        <end position="412"/>
    </location>
</feature>
<keyword evidence="2" id="KW-0677">Repeat</keyword>
<dbReference type="GO" id="GO:0048619">
    <property type="term" value="P:embryonic hindgut morphogenesis"/>
    <property type="evidence" value="ECO:0007669"/>
    <property type="project" value="TreeGrafter"/>
</dbReference>
<dbReference type="GO" id="GO:0000981">
    <property type="term" value="F:DNA-binding transcription factor activity, RNA polymerase II-specific"/>
    <property type="evidence" value="ECO:0007669"/>
    <property type="project" value="TreeGrafter"/>
</dbReference>
<feature type="domain" description="C2H2-type" evidence="7">
    <location>
        <begin position="449"/>
        <end position="476"/>
    </location>
</feature>
<accession>A0AAV2PT33</accession>
<evidence type="ECO:0000259" key="7">
    <source>
        <dbReference type="PROSITE" id="PS50157"/>
    </source>
</evidence>
<evidence type="ECO:0000256" key="3">
    <source>
        <dbReference type="ARBA" id="ARBA00022771"/>
    </source>
</evidence>
<dbReference type="InterPro" id="IPR050717">
    <property type="entry name" value="C2H2-ZF_Transcription_Reg"/>
</dbReference>
<dbReference type="GO" id="GO:0000977">
    <property type="term" value="F:RNA polymerase II transcription regulatory region sequence-specific DNA binding"/>
    <property type="evidence" value="ECO:0007669"/>
    <property type="project" value="TreeGrafter"/>
</dbReference>
<dbReference type="PANTHER" id="PTHR14196:SF10">
    <property type="entry name" value="C2H2-TYPE DOMAIN-CONTAINING PROTEIN"/>
    <property type="match status" value="1"/>
</dbReference>
<dbReference type="FunFam" id="3.30.160.60:FF:000557">
    <property type="entry name" value="zinc finger and SCAN domain-containing protein 29"/>
    <property type="match status" value="1"/>
</dbReference>
<feature type="domain" description="C2H2-type" evidence="7">
    <location>
        <begin position="421"/>
        <end position="448"/>
    </location>
</feature>
<feature type="compositionally biased region" description="Basic and acidic residues" evidence="6">
    <location>
        <begin position="388"/>
        <end position="398"/>
    </location>
</feature>